<protein>
    <submittedName>
        <fullName evidence="2">Uncharacterized protein</fullName>
    </submittedName>
</protein>
<keyword evidence="1" id="KW-0812">Transmembrane</keyword>
<keyword evidence="3" id="KW-1185">Reference proteome</keyword>
<feature type="transmembrane region" description="Helical" evidence="1">
    <location>
        <begin position="79"/>
        <end position="101"/>
    </location>
</feature>
<dbReference type="Proteomes" id="UP001172102">
    <property type="component" value="Unassembled WGS sequence"/>
</dbReference>
<keyword evidence="1" id="KW-0472">Membrane</keyword>
<sequence length="189" mass="21174">MAKKSETTWRRTYIRKMASPYRARLVSWVIDYTEERSCGSFAVELMQSLCFMTVTMAVVLQLRPRRKPGYVSLPLTSPITFFVSIVFPFIGITTFYMPTLIRRLTGGQFRSVEAALFGVEGGMQRAIACSYDYTTQTFYRETGAHGDDRAGQDGAGGQVPHRYPKAPIQCEEEALLVMGVSVKTQESPG</sequence>
<name>A0AA40BB02_9PEZI</name>
<gene>
    <name evidence="2" type="ORF">B0H67DRAFT_678614</name>
</gene>
<keyword evidence="1" id="KW-1133">Transmembrane helix</keyword>
<dbReference type="AlphaFoldDB" id="A0AA40BB02"/>
<comment type="caution">
    <text evidence="2">The sequence shown here is derived from an EMBL/GenBank/DDBJ whole genome shotgun (WGS) entry which is preliminary data.</text>
</comment>
<reference evidence="2" key="1">
    <citation type="submission" date="2023-06" db="EMBL/GenBank/DDBJ databases">
        <title>Genome-scale phylogeny and comparative genomics of the fungal order Sordariales.</title>
        <authorList>
            <consortium name="Lawrence Berkeley National Laboratory"/>
            <person name="Hensen N."/>
            <person name="Bonometti L."/>
            <person name="Westerberg I."/>
            <person name="Brannstrom I.O."/>
            <person name="Guillou S."/>
            <person name="Cros-Aarteil S."/>
            <person name="Calhoun S."/>
            <person name="Haridas S."/>
            <person name="Kuo A."/>
            <person name="Mondo S."/>
            <person name="Pangilinan J."/>
            <person name="Riley R."/>
            <person name="Labutti K."/>
            <person name="Andreopoulos B."/>
            <person name="Lipzen A."/>
            <person name="Chen C."/>
            <person name="Yanf M."/>
            <person name="Daum C."/>
            <person name="Ng V."/>
            <person name="Clum A."/>
            <person name="Steindorff A."/>
            <person name="Ohm R."/>
            <person name="Martin F."/>
            <person name="Silar P."/>
            <person name="Natvig D."/>
            <person name="Lalanne C."/>
            <person name="Gautier V."/>
            <person name="Ament-Velasquez S.L."/>
            <person name="Kruys A."/>
            <person name="Hutchinson M.I."/>
            <person name="Powell A.J."/>
            <person name="Barry K."/>
            <person name="Miller A.N."/>
            <person name="Grigoriev I.V."/>
            <person name="Debuchy R."/>
            <person name="Gladieux P."/>
            <person name="Thoren M.H."/>
            <person name="Johannesson H."/>
        </authorList>
    </citation>
    <scope>NUCLEOTIDE SEQUENCE</scope>
    <source>
        <strain evidence="2">SMH4607-1</strain>
    </source>
</reference>
<organism evidence="2 3">
    <name type="scientific">Lasiosphaeris hirsuta</name>
    <dbReference type="NCBI Taxonomy" id="260670"/>
    <lineage>
        <taxon>Eukaryota</taxon>
        <taxon>Fungi</taxon>
        <taxon>Dikarya</taxon>
        <taxon>Ascomycota</taxon>
        <taxon>Pezizomycotina</taxon>
        <taxon>Sordariomycetes</taxon>
        <taxon>Sordariomycetidae</taxon>
        <taxon>Sordariales</taxon>
        <taxon>Lasiosphaeriaceae</taxon>
        <taxon>Lasiosphaeris</taxon>
    </lineage>
</organism>
<proteinExistence type="predicted"/>
<evidence type="ECO:0000313" key="2">
    <source>
        <dbReference type="EMBL" id="KAK0730884.1"/>
    </source>
</evidence>
<feature type="transmembrane region" description="Helical" evidence="1">
    <location>
        <begin position="41"/>
        <end position="59"/>
    </location>
</feature>
<accession>A0AA40BB02</accession>
<evidence type="ECO:0000313" key="3">
    <source>
        <dbReference type="Proteomes" id="UP001172102"/>
    </source>
</evidence>
<dbReference type="EMBL" id="JAUKUA010000001">
    <property type="protein sequence ID" value="KAK0730884.1"/>
    <property type="molecule type" value="Genomic_DNA"/>
</dbReference>
<evidence type="ECO:0000256" key="1">
    <source>
        <dbReference type="SAM" id="Phobius"/>
    </source>
</evidence>